<reference evidence="3 4" key="1">
    <citation type="submission" date="2024-09" db="EMBL/GenBank/DDBJ databases">
        <authorList>
            <person name="Zhang Y."/>
        </authorList>
    </citation>
    <scope>NUCLEOTIDE SEQUENCE [LARGE SCALE GENOMIC DNA]</scope>
    <source>
        <strain evidence="3 4">ZJ318</strain>
    </source>
</reference>
<sequence>MKEFVSEFLKLQNDRMKSPFFSAVVFSLLFYNWDLIYFLISSNSEALVKIEYVNAKFFERNLWKPFFLTAVLLIVPLLVNNIVQLITDHFVSKRVNRLNKYKVGRGENELQVADLEARKNFSTTRIELEVKNNIDGVLAENTSLKNSLKQYEDQLSELKLSLDSERNASKESREHSAFLTSQLDTVKGELSDALNELGVAKEDLAKTLDELDKANLDLIEIEHENVKDIEELEIKDKYIKAFFDMRSLLDEAEYKIDTDTLELHGDGANKLLSLLKSFNEFDIEVSSSLESEKNYLSKPFGFIDVPDELREYFDTGLEASLFGYINKYPSSAKKITRFYFVGKLAIDEVNNALEKLRRRGLVDKTGIGVFYVTEKGKGVAAKMKQI</sequence>
<proteinExistence type="predicted"/>
<evidence type="ECO:0000256" key="2">
    <source>
        <dbReference type="SAM" id="Phobius"/>
    </source>
</evidence>
<keyword evidence="1" id="KW-0175">Coiled coil</keyword>
<feature type="transmembrane region" description="Helical" evidence="2">
    <location>
        <begin position="66"/>
        <end position="87"/>
    </location>
</feature>
<accession>A0ABV4VEF4</accession>
<comment type="caution">
    <text evidence="3">The sequence shown here is derived from an EMBL/GenBank/DDBJ whole genome shotgun (WGS) entry which is preliminary data.</text>
</comment>
<feature type="coiled-coil region" evidence="1">
    <location>
        <begin position="134"/>
        <end position="168"/>
    </location>
</feature>
<dbReference type="RefSeq" id="WP_342200667.1">
    <property type="nucleotide sequence ID" value="NZ_JBCATE010000001.1"/>
</dbReference>
<dbReference type="Proteomes" id="UP001576708">
    <property type="component" value="Unassembled WGS sequence"/>
</dbReference>
<name>A0ABV4VEF4_9GAMM</name>
<evidence type="ECO:0000256" key="1">
    <source>
        <dbReference type="SAM" id="Coils"/>
    </source>
</evidence>
<keyword evidence="4" id="KW-1185">Reference proteome</keyword>
<keyword evidence="2" id="KW-0472">Membrane</keyword>
<keyword evidence="2" id="KW-1133">Transmembrane helix</keyword>
<dbReference type="EMBL" id="JBHFGU010000001">
    <property type="protein sequence ID" value="MFB2618667.1"/>
    <property type="molecule type" value="Genomic_DNA"/>
</dbReference>
<feature type="transmembrane region" description="Helical" evidence="2">
    <location>
        <begin position="20"/>
        <end position="40"/>
    </location>
</feature>
<keyword evidence="2" id="KW-0812">Transmembrane</keyword>
<evidence type="ECO:0000313" key="3">
    <source>
        <dbReference type="EMBL" id="MFB2618667.1"/>
    </source>
</evidence>
<gene>
    <name evidence="3" type="ORF">ACE02W_02410</name>
</gene>
<evidence type="ECO:0000313" key="4">
    <source>
        <dbReference type="Proteomes" id="UP001576708"/>
    </source>
</evidence>
<protein>
    <submittedName>
        <fullName evidence="3">Uncharacterized protein</fullName>
    </submittedName>
</protein>
<organism evidence="3 4">
    <name type="scientific">Shewanella mangrovisoli</name>
    <dbReference type="NCBI Taxonomy" id="2864211"/>
    <lineage>
        <taxon>Bacteria</taxon>
        <taxon>Pseudomonadati</taxon>
        <taxon>Pseudomonadota</taxon>
        <taxon>Gammaproteobacteria</taxon>
        <taxon>Alteromonadales</taxon>
        <taxon>Shewanellaceae</taxon>
        <taxon>Shewanella</taxon>
    </lineage>
</organism>
<feature type="coiled-coil region" evidence="1">
    <location>
        <begin position="194"/>
        <end position="224"/>
    </location>
</feature>